<evidence type="ECO:0000313" key="2">
    <source>
        <dbReference type="Proteomes" id="UP000001194"/>
    </source>
</evidence>
<dbReference type="InterPro" id="IPR043128">
    <property type="entry name" value="Rev_trsase/Diguanyl_cyclase"/>
</dbReference>
<gene>
    <name evidence="1" type="ORF">LACBIDRAFT_316919</name>
</gene>
<dbReference type="InterPro" id="IPR043502">
    <property type="entry name" value="DNA/RNA_pol_sf"/>
</dbReference>
<accession>B0D5A0</accession>
<dbReference type="GeneID" id="6074712"/>
<dbReference type="EMBL" id="DS547097">
    <property type="protein sequence ID" value="EDR10483.1"/>
    <property type="molecule type" value="Genomic_DNA"/>
</dbReference>
<dbReference type="RefSeq" id="XP_001878933.1">
    <property type="nucleotide sequence ID" value="XM_001878898.1"/>
</dbReference>
<evidence type="ECO:0000313" key="1">
    <source>
        <dbReference type="EMBL" id="EDR10483.1"/>
    </source>
</evidence>
<sequence>MNGIVIWSNSLEEHECNECNVCAVLQALRDARLYVNPDKTHLFCTEIDFLGHHVSA</sequence>
<dbReference type="OrthoDB" id="1750432at2759"/>
<dbReference type="KEGG" id="lbc:LACBIDRAFT_316919"/>
<name>B0D5A0_LACBS</name>
<dbReference type="InParanoid" id="B0D5A0"/>
<dbReference type="AlphaFoldDB" id="B0D5A0"/>
<organism evidence="2">
    <name type="scientific">Laccaria bicolor (strain S238N-H82 / ATCC MYA-4686)</name>
    <name type="common">Bicoloured deceiver</name>
    <name type="synonym">Laccaria laccata var. bicolor</name>
    <dbReference type="NCBI Taxonomy" id="486041"/>
    <lineage>
        <taxon>Eukaryota</taxon>
        <taxon>Fungi</taxon>
        <taxon>Dikarya</taxon>
        <taxon>Basidiomycota</taxon>
        <taxon>Agaricomycotina</taxon>
        <taxon>Agaricomycetes</taxon>
        <taxon>Agaricomycetidae</taxon>
        <taxon>Agaricales</taxon>
        <taxon>Agaricineae</taxon>
        <taxon>Hydnangiaceae</taxon>
        <taxon>Laccaria</taxon>
    </lineage>
</organism>
<proteinExistence type="predicted"/>
<protein>
    <submittedName>
        <fullName evidence="1">Predicted protein</fullName>
    </submittedName>
</protein>
<reference evidence="1 2" key="1">
    <citation type="journal article" date="2008" name="Nature">
        <title>The genome of Laccaria bicolor provides insights into mycorrhizal symbiosis.</title>
        <authorList>
            <person name="Martin F."/>
            <person name="Aerts A."/>
            <person name="Ahren D."/>
            <person name="Brun A."/>
            <person name="Danchin E.G.J."/>
            <person name="Duchaussoy F."/>
            <person name="Gibon J."/>
            <person name="Kohler A."/>
            <person name="Lindquist E."/>
            <person name="Pereda V."/>
            <person name="Salamov A."/>
            <person name="Shapiro H.J."/>
            <person name="Wuyts J."/>
            <person name="Blaudez D."/>
            <person name="Buee M."/>
            <person name="Brokstein P."/>
            <person name="Canbaeck B."/>
            <person name="Cohen D."/>
            <person name="Courty P.E."/>
            <person name="Coutinho P.M."/>
            <person name="Delaruelle C."/>
            <person name="Detter J.C."/>
            <person name="Deveau A."/>
            <person name="DiFazio S."/>
            <person name="Duplessis S."/>
            <person name="Fraissinet-Tachet L."/>
            <person name="Lucic E."/>
            <person name="Frey-Klett P."/>
            <person name="Fourrey C."/>
            <person name="Feussner I."/>
            <person name="Gay G."/>
            <person name="Grimwood J."/>
            <person name="Hoegger P.J."/>
            <person name="Jain P."/>
            <person name="Kilaru S."/>
            <person name="Labbe J."/>
            <person name="Lin Y.C."/>
            <person name="Legue V."/>
            <person name="Le Tacon F."/>
            <person name="Marmeisse R."/>
            <person name="Melayah D."/>
            <person name="Montanini B."/>
            <person name="Muratet M."/>
            <person name="Nehls U."/>
            <person name="Niculita-Hirzel H."/>
            <person name="Oudot-Le Secq M.P."/>
            <person name="Peter M."/>
            <person name="Quesneville H."/>
            <person name="Rajashekar B."/>
            <person name="Reich M."/>
            <person name="Rouhier N."/>
            <person name="Schmutz J."/>
            <person name="Yin T."/>
            <person name="Chalot M."/>
            <person name="Henrissat B."/>
            <person name="Kuees U."/>
            <person name="Lucas S."/>
            <person name="Van de Peer Y."/>
            <person name="Podila G.K."/>
            <person name="Polle A."/>
            <person name="Pukkila P.J."/>
            <person name="Richardson P.M."/>
            <person name="Rouze P."/>
            <person name="Sanders I.R."/>
            <person name="Stajich J.E."/>
            <person name="Tunlid A."/>
            <person name="Tuskan G."/>
            <person name="Grigoriev I.V."/>
        </authorList>
    </citation>
    <scope>NUCLEOTIDE SEQUENCE [LARGE SCALE GENOMIC DNA]</scope>
    <source>
        <strain evidence="2">S238N-H82 / ATCC MYA-4686</strain>
    </source>
</reference>
<dbReference type="SUPFAM" id="SSF56672">
    <property type="entry name" value="DNA/RNA polymerases"/>
    <property type="match status" value="1"/>
</dbReference>
<keyword evidence="2" id="KW-1185">Reference proteome</keyword>
<dbReference type="HOGENOM" id="CLU_3074489_0_0_1"/>
<dbReference type="Proteomes" id="UP000001194">
    <property type="component" value="Unassembled WGS sequence"/>
</dbReference>
<dbReference type="Gene3D" id="3.30.70.270">
    <property type="match status" value="1"/>
</dbReference>